<dbReference type="PROSITE" id="PS50943">
    <property type="entry name" value="HTH_CROC1"/>
    <property type="match status" value="1"/>
</dbReference>
<dbReference type="AlphaFoldDB" id="A0A379EZ39"/>
<dbReference type="Gene3D" id="1.10.260.40">
    <property type="entry name" value="lambda repressor-like DNA-binding domains"/>
    <property type="match status" value="1"/>
</dbReference>
<reference evidence="2 3" key="1">
    <citation type="submission" date="2018-06" db="EMBL/GenBank/DDBJ databases">
        <authorList>
            <consortium name="Pathogen Informatics"/>
            <person name="Doyle S."/>
        </authorList>
    </citation>
    <scope>NUCLEOTIDE SEQUENCE [LARGE SCALE GENOMIC DNA]</scope>
    <source>
        <strain evidence="2 3">NCTC13043</strain>
    </source>
</reference>
<gene>
    <name evidence="2" type="ORF">NCTC13043_00471</name>
</gene>
<dbReference type="OrthoDB" id="7865033at2"/>
<sequence>MADLNRIKVVLTENKRTSKWLAEKIGKDVATISKWCTNTSQPSLEILASIAKVLHVDVRELIKPTDDQKVIMSIIK</sequence>
<proteinExistence type="predicted"/>
<accession>A0A379EZ39</accession>
<evidence type="ECO:0000313" key="3">
    <source>
        <dbReference type="Proteomes" id="UP000254235"/>
    </source>
</evidence>
<evidence type="ECO:0000259" key="1">
    <source>
        <dbReference type="PROSITE" id="PS50943"/>
    </source>
</evidence>
<name>A0A379EZ39_9BACT</name>
<dbReference type="CDD" id="cd00093">
    <property type="entry name" value="HTH_XRE"/>
    <property type="match status" value="1"/>
</dbReference>
<dbReference type="Pfam" id="PF01381">
    <property type="entry name" value="HTH_3"/>
    <property type="match status" value="1"/>
</dbReference>
<dbReference type="SMART" id="SM00530">
    <property type="entry name" value="HTH_XRE"/>
    <property type="match status" value="1"/>
</dbReference>
<dbReference type="RefSeq" id="WP_115083794.1">
    <property type="nucleotide sequence ID" value="NZ_UGTP01000001.1"/>
</dbReference>
<dbReference type="InterPro" id="IPR001387">
    <property type="entry name" value="Cro/C1-type_HTH"/>
</dbReference>
<organism evidence="2 3">
    <name type="scientific">Prevotella pallens</name>
    <dbReference type="NCBI Taxonomy" id="60133"/>
    <lineage>
        <taxon>Bacteria</taxon>
        <taxon>Pseudomonadati</taxon>
        <taxon>Bacteroidota</taxon>
        <taxon>Bacteroidia</taxon>
        <taxon>Bacteroidales</taxon>
        <taxon>Prevotellaceae</taxon>
        <taxon>Prevotella</taxon>
    </lineage>
</organism>
<dbReference type="EMBL" id="UGTP01000001">
    <property type="protein sequence ID" value="SUC11615.1"/>
    <property type="molecule type" value="Genomic_DNA"/>
</dbReference>
<dbReference type="InterPro" id="IPR010982">
    <property type="entry name" value="Lambda_DNA-bd_dom_sf"/>
</dbReference>
<dbReference type="SUPFAM" id="SSF47413">
    <property type="entry name" value="lambda repressor-like DNA-binding domains"/>
    <property type="match status" value="1"/>
</dbReference>
<protein>
    <submittedName>
        <fullName evidence="2">Helix-turn-helix</fullName>
    </submittedName>
</protein>
<dbReference type="GeneID" id="78570208"/>
<dbReference type="Proteomes" id="UP000254235">
    <property type="component" value="Unassembled WGS sequence"/>
</dbReference>
<dbReference type="GO" id="GO:0003677">
    <property type="term" value="F:DNA binding"/>
    <property type="evidence" value="ECO:0007669"/>
    <property type="project" value="InterPro"/>
</dbReference>
<feature type="domain" description="HTH cro/C1-type" evidence="1">
    <location>
        <begin position="21"/>
        <end position="61"/>
    </location>
</feature>
<evidence type="ECO:0000313" key="2">
    <source>
        <dbReference type="EMBL" id="SUC11615.1"/>
    </source>
</evidence>